<dbReference type="Pfam" id="PF01904">
    <property type="entry name" value="DUF72"/>
    <property type="match status" value="1"/>
</dbReference>
<dbReference type="SUPFAM" id="SSF117396">
    <property type="entry name" value="TM1631-like"/>
    <property type="match status" value="1"/>
</dbReference>
<dbReference type="PANTHER" id="PTHR30348">
    <property type="entry name" value="UNCHARACTERIZED PROTEIN YECE"/>
    <property type="match status" value="1"/>
</dbReference>
<dbReference type="InterPro" id="IPR003029">
    <property type="entry name" value="S1_domain"/>
</dbReference>
<dbReference type="OrthoDB" id="410682at2759"/>
<dbReference type="PROSITE" id="PS50126">
    <property type="entry name" value="S1"/>
    <property type="match status" value="1"/>
</dbReference>
<dbReference type="PANTHER" id="PTHR30348:SF4">
    <property type="entry name" value="DUF72 DOMAIN-CONTAINING PROTEIN"/>
    <property type="match status" value="1"/>
</dbReference>
<keyword evidence="3" id="KW-1185">Reference proteome</keyword>
<protein>
    <recommendedName>
        <fullName evidence="1">S1 motif domain-containing protein</fullName>
    </recommendedName>
</protein>
<dbReference type="Proteomes" id="UP000601435">
    <property type="component" value="Unassembled WGS sequence"/>
</dbReference>
<dbReference type="InterPro" id="IPR002763">
    <property type="entry name" value="DUF72"/>
</dbReference>
<proteinExistence type="predicted"/>
<dbReference type="Gene3D" id="3.20.20.410">
    <property type="entry name" value="Protein of unknown function UPF0759"/>
    <property type="match status" value="1"/>
</dbReference>
<evidence type="ECO:0000313" key="2">
    <source>
        <dbReference type="EMBL" id="CAE7250295.1"/>
    </source>
</evidence>
<reference evidence="2" key="1">
    <citation type="submission" date="2021-02" db="EMBL/GenBank/DDBJ databases">
        <authorList>
            <person name="Dougan E. K."/>
            <person name="Rhodes N."/>
            <person name="Thang M."/>
            <person name="Chan C."/>
        </authorList>
    </citation>
    <scope>NUCLEOTIDE SEQUENCE</scope>
</reference>
<comment type="caution">
    <text evidence="2">The sequence shown here is derived from an EMBL/GenBank/DDBJ whole genome shotgun (WGS) entry which is preliminary data.</text>
</comment>
<dbReference type="GO" id="GO:0003676">
    <property type="term" value="F:nucleic acid binding"/>
    <property type="evidence" value="ECO:0007669"/>
    <property type="project" value="InterPro"/>
</dbReference>
<evidence type="ECO:0000313" key="3">
    <source>
        <dbReference type="Proteomes" id="UP000601435"/>
    </source>
</evidence>
<organism evidence="2 3">
    <name type="scientific">Symbiodinium necroappetens</name>
    <dbReference type="NCBI Taxonomy" id="1628268"/>
    <lineage>
        <taxon>Eukaryota</taxon>
        <taxon>Sar</taxon>
        <taxon>Alveolata</taxon>
        <taxon>Dinophyceae</taxon>
        <taxon>Suessiales</taxon>
        <taxon>Symbiodiniaceae</taxon>
        <taxon>Symbiodinium</taxon>
    </lineage>
</organism>
<dbReference type="EMBL" id="CAJNJA010009769">
    <property type="protein sequence ID" value="CAE7250295.1"/>
    <property type="molecule type" value="Genomic_DNA"/>
</dbReference>
<name>A0A812LUL5_9DINO</name>
<sequence>MAQHQDAMDWADAANCETFGEEAGWDVADMLSAPTSICRPGLGELLVGTCGFMGTAAPKYADRLGAVELNATFHDRGSTTYDSQATKYSQLGLKIVVKVSGYATHDVGLRDPATWWPWLRLKYAPFVNAGVLVGLLWQLPATFTCTEETCERLEALGSLLRSESQTGSWLQLRHAFEFRDSSWFESHRAGELMRRHRFTLVCSHIANDTGWAGDLVSGWHGFPTEADVESTDFIYIRCFGTSGRSVGAYGSDELQRIASMASTARSAIIMFGQGDAPKQALENAWQMKELLQGDAVSSNPVLPAAHAISGELVSGVVLRVQHGRDRRVFVDVGGRLGFLGSRHTRRRGLDLRKGAVLKNLRVECEERGQLVLSVQSVAEDPPEES</sequence>
<gene>
    <name evidence="2" type="ORF">SNEC2469_LOCUS5139</name>
</gene>
<dbReference type="AlphaFoldDB" id="A0A812LUL5"/>
<accession>A0A812LUL5</accession>
<evidence type="ECO:0000259" key="1">
    <source>
        <dbReference type="PROSITE" id="PS50126"/>
    </source>
</evidence>
<feature type="domain" description="S1 motif" evidence="1">
    <location>
        <begin position="310"/>
        <end position="375"/>
    </location>
</feature>
<dbReference type="InterPro" id="IPR036520">
    <property type="entry name" value="UPF0759_sf"/>
</dbReference>